<reference evidence="2 3" key="2">
    <citation type="submission" date="2018-11" db="EMBL/GenBank/DDBJ databases">
        <authorList>
            <consortium name="Pathogen Informatics"/>
        </authorList>
    </citation>
    <scope>NUCLEOTIDE SEQUENCE [LARGE SCALE GENOMIC DNA]</scope>
</reference>
<evidence type="ECO:0000256" key="1">
    <source>
        <dbReference type="SAM" id="MobiDB-lite"/>
    </source>
</evidence>
<keyword evidence="3" id="KW-1185">Reference proteome</keyword>
<name>A0A0N4XW06_NIPBR</name>
<feature type="region of interest" description="Disordered" evidence="1">
    <location>
        <begin position="1"/>
        <end position="29"/>
    </location>
</feature>
<evidence type="ECO:0000313" key="2">
    <source>
        <dbReference type="EMBL" id="VDL70614.1"/>
    </source>
</evidence>
<dbReference type="STRING" id="27835.A0A0N4XW06"/>
<dbReference type="WBParaSite" id="NBR_0000702401-mRNA-1">
    <property type="protein sequence ID" value="NBR_0000702401-mRNA-1"/>
    <property type="gene ID" value="NBR_0000702401"/>
</dbReference>
<dbReference type="EMBL" id="UYSL01019851">
    <property type="protein sequence ID" value="VDL70614.1"/>
    <property type="molecule type" value="Genomic_DNA"/>
</dbReference>
<protein>
    <submittedName>
        <fullName evidence="2 4">Uncharacterized protein</fullName>
    </submittedName>
</protein>
<accession>A0A0N4XW06</accession>
<dbReference type="Proteomes" id="UP000271162">
    <property type="component" value="Unassembled WGS sequence"/>
</dbReference>
<evidence type="ECO:0000313" key="3">
    <source>
        <dbReference type="Proteomes" id="UP000271162"/>
    </source>
</evidence>
<evidence type="ECO:0000313" key="4">
    <source>
        <dbReference type="WBParaSite" id="NBR_0000702401-mRNA-1"/>
    </source>
</evidence>
<dbReference type="OMA" id="PYSPYTR"/>
<organism evidence="4">
    <name type="scientific">Nippostrongylus brasiliensis</name>
    <name type="common">Rat hookworm</name>
    <dbReference type="NCBI Taxonomy" id="27835"/>
    <lineage>
        <taxon>Eukaryota</taxon>
        <taxon>Metazoa</taxon>
        <taxon>Ecdysozoa</taxon>
        <taxon>Nematoda</taxon>
        <taxon>Chromadorea</taxon>
        <taxon>Rhabditida</taxon>
        <taxon>Rhabditina</taxon>
        <taxon>Rhabditomorpha</taxon>
        <taxon>Strongyloidea</taxon>
        <taxon>Heligmosomidae</taxon>
        <taxon>Nippostrongylus</taxon>
    </lineage>
</organism>
<dbReference type="AlphaFoldDB" id="A0A0N4XW06"/>
<reference evidence="4" key="1">
    <citation type="submission" date="2017-02" db="UniProtKB">
        <authorList>
            <consortium name="WormBaseParasite"/>
        </authorList>
    </citation>
    <scope>IDENTIFICATION</scope>
</reference>
<proteinExistence type="predicted"/>
<gene>
    <name evidence="2" type="ORF">NBR_LOCUS7025</name>
</gene>
<sequence length="71" mass="7554">MAELKSITGDEPYRGLGENPPQPIPQPMGFWGRPRYAPVGYYGSGGLYGGSPFGYGGLSRFTSVGHSPYGL</sequence>